<sequence>MNKRMRRLLLFLCIIIALAFGIKKLSIISYRPVLVFDEKTKHDITDMAVLKGGILATFDGDALIFNNGSDKKIVDRMGEGQKAFFGEKDAMLYDESIKKVTVFSPDGKERQSYYIEGELFRADVQNGVRLFHCRYDDGEKLFIATDSGSLNSVFETKNYILDFKFKDEKHFVITELSNAANGYKTTVYVENGKRDKERMENTEFPMEVAMRIVEGRYPVIVTEKHLYGLGKELMTEKTPILSDVIYHRNKLYTLHSGILSRHGRDLKEIDRRVMEGNVDHLASVGEELFAYGNRELLGRADSDHPYHIRFGDNQEKVQVKDGYIATYGHKYIALYQLKPRLFRSKTIETLKSED</sequence>
<accession>A0A134AD46</accession>
<keyword evidence="2" id="KW-1185">Reference proteome</keyword>
<dbReference type="STRING" id="755172.HMPREF1863_01367"/>
<protein>
    <recommendedName>
        <fullName evidence="3">6-bladed beta-propeller</fullName>
    </recommendedName>
</protein>
<dbReference type="PATRIC" id="fig|755172.3.peg.1327"/>
<reference evidence="2" key="1">
    <citation type="submission" date="2016-01" db="EMBL/GenBank/DDBJ databases">
        <authorList>
            <person name="Mitreva M."/>
            <person name="Pepin K.H."/>
            <person name="Mihindukulasuriya K.A."/>
            <person name="Fulton R."/>
            <person name="Fronick C."/>
            <person name="O'Laughlin M."/>
            <person name="Miner T."/>
            <person name="Herter B."/>
            <person name="Rosa B.A."/>
            <person name="Cordes M."/>
            <person name="Tomlinson C."/>
            <person name="Wollam A."/>
            <person name="Palsikar V.B."/>
            <person name="Mardis E.R."/>
            <person name="Wilson R.K."/>
        </authorList>
    </citation>
    <scope>NUCLEOTIDE SEQUENCE [LARGE SCALE GENOMIC DNA]</scope>
    <source>
        <strain evidence="2">DNF00729</strain>
    </source>
</reference>
<comment type="caution">
    <text evidence="1">The sequence shown here is derived from an EMBL/GenBank/DDBJ whole genome shotgun (WGS) entry which is preliminary data.</text>
</comment>
<dbReference type="RefSeq" id="WP_068368734.1">
    <property type="nucleotide sequence ID" value="NZ_KQ960181.1"/>
</dbReference>
<dbReference type="AlphaFoldDB" id="A0A134AD46"/>
<evidence type="ECO:0000313" key="2">
    <source>
        <dbReference type="Proteomes" id="UP000070442"/>
    </source>
</evidence>
<proteinExistence type="predicted"/>
<name>A0A134AD46_9FIRM</name>
<dbReference type="OrthoDB" id="1694747at2"/>
<evidence type="ECO:0008006" key="3">
    <source>
        <dbReference type="Google" id="ProtNLM"/>
    </source>
</evidence>
<dbReference type="Proteomes" id="UP000070442">
    <property type="component" value="Unassembled WGS sequence"/>
</dbReference>
<gene>
    <name evidence="1" type="ORF">HMPREF1863_01367</name>
</gene>
<evidence type="ECO:0000313" key="1">
    <source>
        <dbReference type="EMBL" id="KXB65639.1"/>
    </source>
</evidence>
<dbReference type="EMBL" id="LSDG01000040">
    <property type="protein sequence ID" value="KXB65639.1"/>
    <property type="molecule type" value="Genomic_DNA"/>
</dbReference>
<organism evidence="1 2">
    <name type="scientific">Aedoeadaptatus coxii</name>
    <dbReference type="NCBI Taxonomy" id="755172"/>
    <lineage>
        <taxon>Bacteria</taxon>
        <taxon>Bacillati</taxon>
        <taxon>Bacillota</taxon>
        <taxon>Tissierellia</taxon>
        <taxon>Tissierellales</taxon>
        <taxon>Peptoniphilaceae</taxon>
        <taxon>Aedoeadaptatus</taxon>
    </lineage>
</organism>